<evidence type="ECO:0000256" key="3">
    <source>
        <dbReference type="ARBA" id="ARBA00022679"/>
    </source>
</evidence>
<evidence type="ECO:0000256" key="2">
    <source>
        <dbReference type="ARBA" id="ARBA00012254"/>
    </source>
</evidence>
<keyword evidence="4" id="KW-0658">Purine biosynthesis</keyword>
<dbReference type="CDD" id="cd08645">
    <property type="entry name" value="FMT_core_GART"/>
    <property type="match status" value="1"/>
</dbReference>
<dbReference type="EMBL" id="QKSB01000005">
    <property type="protein sequence ID" value="PZE17035.1"/>
    <property type="molecule type" value="Genomic_DNA"/>
</dbReference>
<dbReference type="Proteomes" id="UP000249248">
    <property type="component" value="Unassembled WGS sequence"/>
</dbReference>
<dbReference type="GO" id="GO:0006189">
    <property type="term" value="P:'de novo' IMP biosynthetic process"/>
    <property type="evidence" value="ECO:0007669"/>
    <property type="project" value="UniProtKB-UniPathway"/>
</dbReference>
<evidence type="ECO:0000256" key="6">
    <source>
        <dbReference type="ARBA" id="ARBA00041324"/>
    </source>
</evidence>
<dbReference type="PANTHER" id="PTHR43369">
    <property type="entry name" value="PHOSPHORIBOSYLGLYCINAMIDE FORMYLTRANSFERASE"/>
    <property type="match status" value="1"/>
</dbReference>
<protein>
    <recommendedName>
        <fullName evidence="2">phosphoribosylglycinamide formyltransferase 1</fullName>
        <ecNumber evidence="2">2.1.2.2</ecNumber>
    </recommendedName>
    <alternativeName>
        <fullName evidence="7">5'-phosphoribosylglycinamide transformylase</fullName>
    </alternativeName>
    <alternativeName>
        <fullName evidence="6">GAR transformylase</fullName>
    </alternativeName>
</protein>
<comment type="similarity">
    <text evidence="5">Belongs to the GART family.</text>
</comment>
<evidence type="ECO:0000256" key="8">
    <source>
        <dbReference type="ARBA" id="ARBA00047664"/>
    </source>
</evidence>
<evidence type="ECO:0000313" key="10">
    <source>
        <dbReference type="EMBL" id="PZE17035.1"/>
    </source>
</evidence>
<reference evidence="10 11" key="1">
    <citation type="submission" date="2018-06" db="EMBL/GenBank/DDBJ databases">
        <title>The draft genome sequence of Crocinitomix sp. SM1701.</title>
        <authorList>
            <person name="Zhang X."/>
        </authorList>
    </citation>
    <scope>NUCLEOTIDE SEQUENCE [LARGE SCALE GENOMIC DNA]</scope>
    <source>
        <strain evidence="10 11">SM1701</strain>
    </source>
</reference>
<dbReference type="EC" id="2.1.2.2" evidence="2"/>
<keyword evidence="3 10" id="KW-0808">Transferase</keyword>
<dbReference type="InterPro" id="IPR004607">
    <property type="entry name" value="GART"/>
</dbReference>
<sequence length="187" mass="20306">MTSNLAIFASGGGSNAEAIIEYFKNSDLGNVALIVTNNENAKVIDRAQNHEIPFYILEAGELEEGEFSDVLIAMEIDFVVLAGFLKKIPQDILAAYPQKIVNIHPALLPNYGGKGMYGKNVHEAVKAAGDTESGITIHYVNENYDEGQVIVQQKVSLAPTDDALEIANKVLALEHEFYPKTIASLLS</sequence>
<dbReference type="AlphaFoldDB" id="A0A2W1NCE3"/>
<dbReference type="GO" id="GO:0004644">
    <property type="term" value="F:phosphoribosylglycinamide formyltransferase activity"/>
    <property type="evidence" value="ECO:0007669"/>
    <property type="project" value="UniProtKB-EC"/>
</dbReference>
<accession>A0A2W1NCE3</accession>
<evidence type="ECO:0000256" key="7">
    <source>
        <dbReference type="ARBA" id="ARBA00041682"/>
    </source>
</evidence>
<evidence type="ECO:0000259" key="9">
    <source>
        <dbReference type="Pfam" id="PF00551"/>
    </source>
</evidence>
<comment type="caution">
    <text evidence="10">The sequence shown here is derived from an EMBL/GenBank/DDBJ whole genome shotgun (WGS) entry which is preliminary data.</text>
</comment>
<comment type="pathway">
    <text evidence="1">Purine metabolism; IMP biosynthesis via de novo pathway; N(2)-formyl-N(1)-(5-phospho-D-ribosyl)glycinamide from N(1)-(5-phospho-D-ribosyl)glycinamide (10-formyl THF route): step 1/1.</text>
</comment>
<dbReference type="InterPro" id="IPR036477">
    <property type="entry name" value="Formyl_transf_N_sf"/>
</dbReference>
<name>A0A2W1NCE3_9FLAO</name>
<dbReference type="SUPFAM" id="SSF53328">
    <property type="entry name" value="Formyltransferase"/>
    <property type="match status" value="1"/>
</dbReference>
<dbReference type="UniPathway" id="UPA00074">
    <property type="reaction ID" value="UER00126"/>
</dbReference>
<dbReference type="GO" id="GO:0005829">
    <property type="term" value="C:cytosol"/>
    <property type="evidence" value="ECO:0007669"/>
    <property type="project" value="TreeGrafter"/>
</dbReference>
<proteinExistence type="inferred from homology"/>
<evidence type="ECO:0000256" key="5">
    <source>
        <dbReference type="ARBA" id="ARBA00038440"/>
    </source>
</evidence>
<evidence type="ECO:0000256" key="4">
    <source>
        <dbReference type="ARBA" id="ARBA00022755"/>
    </source>
</evidence>
<dbReference type="PANTHER" id="PTHR43369:SF2">
    <property type="entry name" value="PHOSPHORIBOSYLGLYCINAMIDE FORMYLTRANSFERASE"/>
    <property type="match status" value="1"/>
</dbReference>
<gene>
    <name evidence="10" type="ORF">DNU06_09810</name>
</gene>
<dbReference type="Gene3D" id="3.40.50.170">
    <property type="entry name" value="Formyl transferase, N-terminal domain"/>
    <property type="match status" value="1"/>
</dbReference>
<dbReference type="InterPro" id="IPR002376">
    <property type="entry name" value="Formyl_transf_N"/>
</dbReference>
<dbReference type="PROSITE" id="PS00373">
    <property type="entry name" value="GART"/>
    <property type="match status" value="1"/>
</dbReference>
<dbReference type="RefSeq" id="WP_111063159.1">
    <property type="nucleotide sequence ID" value="NZ_JBHUCU010000032.1"/>
</dbReference>
<comment type="catalytic activity">
    <reaction evidence="8">
        <text>N(1)-(5-phospho-beta-D-ribosyl)glycinamide + (6R)-10-formyltetrahydrofolate = N(2)-formyl-N(1)-(5-phospho-beta-D-ribosyl)glycinamide + (6S)-5,6,7,8-tetrahydrofolate + H(+)</text>
        <dbReference type="Rhea" id="RHEA:15053"/>
        <dbReference type="ChEBI" id="CHEBI:15378"/>
        <dbReference type="ChEBI" id="CHEBI:57453"/>
        <dbReference type="ChEBI" id="CHEBI:143788"/>
        <dbReference type="ChEBI" id="CHEBI:147286"/>
        <dbReference type="ChEBI" id="CHEBI:195366"/>
        <dbReference type="EC" id="2.1.2.2"/>
    </reaction>
</comment>
<feature type="domain" description="Formyl transferase N-terminal" evidence="9">
    <location>
        <begin position="4"/>
        <end position="182"/>
    </location>
</feature>
<evidence type="ECO:0000313" key="11">
    <source>
        <dbReference type="Proteomes" id="UP000249248"/>
    </source>
</evidence>
<dbReference type="OrthoDB" id="9806170at2"/>
<keyword evidence="11" id="KW-1185">Reference proteome</keyword>
<evidence type="ECO:0000256" key="1">
    <source>
        <dbReference type="ARBA" id="ARBA00005054"/>
    </source>
</evidence>
<dbReference type="InterPro" id="IPR001555">
    <property type="entry name" value="GART_AS"/>
</dbReference>
<organism evidence="10 11">
    <name type="scientific">Putridiphycobacter roseus</name>
    <dbReference type="NCBI Taxonomy" id="2219161"/>
    <lineage>
        <taxon>Bacteria</taxon>
        <taxon>Pseudomonadati</taxon>
        <taxon>Bacteroidota</taxon>
        <taxon>Flavobacteriia</taxon>
        <taxon>Flavobacteriales</taxon>
        <taxon>Crocinitomicaceae</taxon>
        <taxon>Putridiphycobacter</taxon>
    </lineage>
</organism>
<dbReference type="Pfam" id="PF00551">
    <property type="entry name" value="Formyl_trans_N"/>
    <property type="match status" value="1"/>
</dbReference>